<name>A0A8H6A9Y1_PETAA</name>
<dbReference type="EMBL" id="SPNV01000018">
    <property type="protein sequence ID" value="KAF5865523.1"/>
    <property type="molecule type" value="Genomic_DNA"/>
</dbReference>
<comment type="caution">
    <text evidence="1">The sequence shown here is derived from an EMBL/GenBank/DDBJ whole genome shotgun (WGS) entry which is preliminary data.</text>
</comment>
<dbReference type="Proteomes" id="UP000541154">
    <property type="component" value="Unassembled WGS sequence"/>
</dbReference>
<keyword evidence="2" id="KW-1185">Reference proteome</keyword>
<evidence type="ECO:0000313" key="1">
    <source>
        <dbReference type="EMBL" id="KAF5865523.1"/>
    </source>
</evidence>
<evidence type="ECO:0000313" key="2">
    <source>
        <dbReference type="Proteomes" id="UP000541154"/>
    </source>
</evidence>
<sequence>MRLSLAIRVAFGATLIQGNPTMRPKALVYREPAALKYVGPNEDDDVNETSLAWSPCLRPPGRRWWTGLFGTGSPTGRLDKGQWVYFQDGAVIHLPVTYQGVVMGRCSTNQEVAVSVTPFGKGWVGLVGPHPEADESWYKDADITNPEGVRFDIGHDFVETIMAQDKGKLQSYGYGAPECVPGSYSILVAFFHHTEALPCTLHTTIFFAGALRSFVKDAPVLDPDLGFSTQGRTSRGITPALAIMVDAVRSWEVLMGQGEQHAQGAGWEHAMRSFSHAPQSLCPQSLWTG</sequence>
<organism evidence="1 2">
    <name type="scientific">Petromyces alliaceus</name>
    <name type="common">Aspergillus alliaceus</name>
    <dbReference type="NCBI Taxonomy" id="209559"/>
    <lineage>
        <taxon>Eukaryota</taxon>
        <taxon>Fungi</taxon>
        <taxon>Dikarya</taxon>
        <taxon>Ascomycota</taxon>
        <taxon>Pezizomycotina</taxon>
        <taxon>Eurotiomycetes</taxon>
        <taxon>Eurotiomycetidae</taxon>
        <taxon>Eurotiales</taxon>
        <taxon>Aspergillaceae</taxon>
        <taxon>Aspergillus</taxon>
        <taxon>Aspergillus subgen. Circumdati</taxon>
    </lineage>
</organism>
<protein>
    <submittedName>
        <fullName evidence="1">Uncharacterized protein</fullName>
    </submittedName>
</protein>
<dbReference type="AlphaFoldDB" id="A0A8H6A9Y1"/>
<reference evidence="1 2" key="1">
    <citation type="submission" date="2019-04" db="EMBL/GenBank/DDBJ databases">
        <title>Aspergillus burnettii sp. nov., novel species from soil in southeast Queensland.</title>
        <authorList>
            <person name="Gilchrist C.L.M."/>
            <person name="Pitt J.I."/>
            <person name="Lange L."/>
            <person name="Lacey H.J."/>
            <person name="Vuong D."/>
            <person name="Midgley D.J."/>
            <person name="Greenfield P."/>
            <person name="Bradbury M."/>
            <person name="Lacey E."/>
            <person name="Busk P.K."/>
            <person name="Pilgaard B."/>
            <person name="Chooi Y.H."/>
            <person name="Piggott A.M."/>
        </authorList>
    </citation>
    <scope>NUCLEOTIDE SEQUENCE [LARGE SCALE GENOMIC DNA]</scope>
    <source>
        <strain evidence="1 2">FRR 5400</strain>
    </source>
</reference>
<gene>
    <name evidence="1" type="ORF">ETB97_003366</name>
</gene>
<accession>A0A8H6A9Y1</accession>
<proteinExistence type="predicted"/>